<gene>
    <name evidence="5" type="ORF">GCM10007112_00980</name>
    <name evidence="4" type="ORF">Vsou_12100</name>
</gene>
<keyword evidence="1" id="KW-0547">Nucleotide-binding</keyword>
<evidence type="ECO:0000313" key="4">
    <source>
        <dbReference type="EMBL" id="BDR92117.1"/>
    </source>
</evidence>
<dbReference type="CDD" id="cd01275">
    <property type="entry name" value="FHIT"/>
    <property type="match status" value="1"/>
</dbReference>
<feature type="domain" description="HIT" evidence="3">
    <location>
        <begin position="24"/>
        <end position="140"/>
    </location>
</feature>
<dbReference type="RefSeq" id="WP_054843279.1">
    <property type="nucleotide sequence ID" value="NZ_AP026830.1"/>
</dbReference>
<evidence type="ECO:0000256" key="2">
    <source>
        <dbReference type="PROSITE-ProRule" id="PRU00464"/>
    </source>
</evidence>
<protein>
    <submittedName>
        <fullName evidence="5">Hydrolase</fullName>
    </submittedName>
</protein>
<dbReference type="InterPro" id="IPR011146">
    <property type="entry name" value="HIT-like"/>
</dbReference>
<dbReference type="Gene3D" id="3.30.428.10">
    <property type="entry name" value="HIT-like"/>
    <property type="match status" value="1"/>
</dbReference>
<evidence type="ECO:0000313" key="7">
    <source>
        <dbReference type="Proteomes" id="UP001060771"/>
    </source>
</evidence>
<dbReference type="PROSITE" id="PS51084">
    <property type="entry name" value="HIT_2"/>
    <property type="match status" value="1"/>
</dbReference>
<sequence length="167" mass="18418">MEVVFTPWRWTYIKSTNNKGGECVLCAYLHGSDDGLVIYRGGHCFIVMNKYPYNIGHVMVVPNRHVPTITDLSNEELSECSAQLMAITEALVRVLGINYGDFDIGINIGRVAGAGIEEHMHIHVVPKPSAISFTITDPDAVMEKTMDIASKLRALIPQLIKDGAPHN</sequence>
<feature type="short sequence motif" description="Histidine triad motif" evidence="2">
    <location>
        <begin position="119"/>
        <end position="123"/>
    </location>
</feature>
<evidence type="ECO:0000259" key="3">
    <source>
        <dbReference type="PROSITE" id="PS51084"/>
    </source>
</evidence>
<dbReference type="GO" id="GO:0000166">
    <property type="term" value="F:nucleotide binding"/>
    <property type="evidence" value="ECO:0007669"/>
    <property type="project" value="UniProtKB-KW"/>
</dbReference>
<dbReference type="InterPro" id="IPR039383">
    <property type="entry name" value="FHIT"/>
</dbReference>
<proteinExistence type="predicted"/>
<dbReference type="AlphaFoldDB" id="A0A830E3P2"/>
<dbReference type="EMBL" id="BMNM01000001">
    <property type="protein sequence ID" value="GGI67780.1"/>
    <property type="molecule type" value="Genomic_DNA"/>
</dbReference>
<evidence type="ECO:0000256" key="1">
    <source>
        <dbReference type="ARBA" id="ARBA00022741"/>
    </source>
</evidence>
<accession>A0A830E3P2</accession>
<dbReference type="GO" id="GO:0016787">
    <property type="term" value="F:hydrolase activity"/>
    <property type="evidence" value="ECO:0007669"/>
    <property type="project" value="UniProtKB-KW"/>
</dbReference>
<reference evidence="7" key="3">
    <citation type="submission" date="2022-09" db="EMBL/GenBank/DDBJ databases">
        <title>Complete genome sequence of Vulcanisaeta souniana.</title>
        <authorList>
            <person name="Kato S."/>
            <person name="Itoh T."/>
            <person name="Ohkuma M."/>
        </authorList>
    </citation>
    <scope>NUCLEOTIDE SEQUENCE [LARGE SCALE GENOMIC DNA]</scope>
    <source>
        <strain evidence="7">JCM 11219</strain>
    </source>
</reference>
<reference evidence="4" key="4">
    <citation type="journal article" date="2023" name="Microbiol. Resour. Announc.">
        <title>Complete Genome Sequence of Vulcanisaeta souniana Strain IC-059, a Hyperthermophilic Archaeon Isolated from Hot Spring Water in Japan.</title>
        <authorList>
            <person name="Kato S."/>
            <person name="Itoh T."/>
            <person name="Wu L."/>
            <person name="Ma J."/>
            <person name="Ohkuma M."/>
        </authorList>
    </citation>
    <scope>NUCLEOTIDE SEQUENCE</scope>
    <source>
        <strain evidence="4">JCM 11219</strain>
    </source>
</reference>
<dbReference type="PANTHER" id="PTHR42997">
    <property type="entry name" value="HIT FAMILY HYDROLASE"/>
    <property type="match status" value="1"/>
</dbReference>
<keyword evidence="5" id="KW-0378">Hydrolase</keyword>
<keyword evidence="7" id="KW-1185">Reference proteome</keyword>
<dbReference type="EMBL" id="AP026830">
    <property type="protein sequence ID" value="BDR92117.1"/>
    <property type="molecule type" value="Genomic_DNA"/>
</dbReference>
<name>A0A830E3P2_9CREN</name>
<dbReference type="SUPFAM" id="SSF54197">
    <property type="entry name" value="HIT-like"/>
    <property type="match status" value="1"/>
</dbReference>
<dbReference type="Proteomes" id="UP001060771">
    <property type="component" value="Chromosome"/>
</dbReference>
<evidence type="ECO:0000313" key="6">
    <source>
        <dbReference type="Proteomes" id="UP000657075"/>
    </source>
</evidence>
<dbReference type="OrthoDB" id="26806at2157"/>
<reference evidence="5" key="2">
    <citation type="submission" date="2020-09" db="EMBL/GenBank/DDBJ databases">
        <authorList>
            <person name="Sun Q."/>
            <person name="Ohkuma M."/>
        </authorList>
    </citation>
    <scope>NUCLEOTIDE SEQUENCE</scope>
    <source>
        <strain evidence="5">JCM 11219</strain>
    </source>
</reference>
<dbReference type="Pfam" id="PF01230">
    <property type="entry name" value="HIT"/>
    <property type="match status" value="1"/>
</dbReference>
<reference evidence="5" key="1">
    <citation type="journal article" date="2014" name="Int. J. Syst. Evol. Microbiol.">
        <title>Complete genome sequence of Corynebacterium casei LMG S-19264T (=DSM 44701T), isolated from a smear-ripened cheese.</title>
        <authorList>
            <consortium name="US DOE Joint Genome Institute (JGI-PGF)"/>
            <person name="Walter F."/>
            <person name="Albersmeier A."/>
            <person name="Kalinowski J."/>
            <person name="Ruckert C."/>
        </authorList>
    </citation>
    <scope>NUCLEOTIDE SEQUENCE</scope>
    <source>
        <strain evidence="5">JCM 11219</strain>
    </source>
</reference>
<dbReference type="InterPro" id="IPR052908">
    <property type="entry name" value="AP-4-A_phosphorylase"/>
</dbReference>
<dbReference type="PANTHER" id="PTHR42997:SF1">
    <property type="entry name" value="AP-4-A PHOSPHORYLASE"/>
    <property type="match status" value="1"/>
</dbReference>
<dbReference type="GeneID" id="76206755"/>
<dbReference type="InterPro" id="IPR036265">
    <property type="entry name" value="HIT-like_sf"/>
</dbReference>
<organism evidence="5 6">
    <name type="scientific">Vulcanisaeta souniana JCM 11219</name>
    <dbReference type="NCBI Taxonomy" id="1293586"/>
    <lineage>
        <taxon>Archaea</taxon>
        <taxon>Thermoproteota</taxon>
        <taxon>Thermoprotei</taxon>
        <taxon>Thermoproteales</taxon>
        <taxon>Thermoproteaceae</taxon>
        <taxon>Vulcanisaeta</taxon>
    </lineage>
</organism>
<evidence type="ECO:0000313" key="5">
    <source>
        <dbReference type="EMBL" id="GGI67780.1"/>
    </source>
</evidence>
<dbReference type="Proteomes" id="UP000657075">
    <property type="component" value="Unassembled WGS sequence"/>
</dbReference>